<dbReference type="SUPFAM" id="SSF141673">
    <property type="entry name" value="MOSC N-terminal domain-like"/>
    <property type="match status" value="1"/>
</dbReference>
<dbReference type="InterPro" id="IPR005303">
    <property type="entry name" value="MOCOS_middle"/>
</dbReference>
<comment type="caution">
    <text evidence="2">The sequence shown here is derived from an EMBL/GenBank/DDBJ whole genome shotgun (WGS) entry which is preliminary data.</text>
</comment>
<dbReference type="PANTHER" id="PTHR14237:SF19">
    <property type="entry name" value="MITOCHONDRIAL AMIDOXIME REDUCING COMPONENT 1"/>
    <property type="match status" value="1"/>
</dbReference>
<evidence type="ECO:0000313" key="3">
    <source>
        <dbReference type="Proteomes" id="UP000607559"/>
    </source>
</evidence>
<reference evidence="2" key="2">
    <citation type="submission" date="2020-09" db="EMBL/GenBank/DDBJ databases">
        <authorList>
            <person name="Sun Q."/>
            <person name="Zhou Y."/>
        </authorList>
    </citation>
    <scope>NUCLEOTIDE SEQUENCE</scope>
    <source>
        <strain evidence="2">CGMCC 1.15448</strain>
    </source>
</reference>
<dbReference type="GO" id="GO:0030151">
    <property type="term" value="F:molybdenum ion binding"/>
    <property type="evidence" value="ECO:0007669"/>
    <property type="project" value="InterPro"/>
</dbReference>
<dbReference type="SUPFAM" id="SSF50800">
    <property type="entry name" value="PK beta-barrel domain-like"/>
    <property type="match status" value="1"/>
</dbReference>
<dbReference type="PROSITE" id="PS51340">
    <property type="entry name" value="MOSC"/>
    <property type="match status" value="1"/>
</dbReference>
<sequence>MLRISNLYIYPIKSMGGIPLDTARVTDRGLEYDRRWMLIDENNIQLTQREFPLMALLQPTFTPDGLTVTYRPANTQLSISFQPRTNNYTEVRCWDDICRAQFVNPEADSWFSNILGTPCRLVYMPETTMRQTDLNYTPEGHITSFSDGYPFLLIGQSSLDELNSRLEQPLPMDRFRPNIVFTGGEPFEEDQLHDFTIGAIRFSGVKLCARCVITTTDQQTAKRGKEPLRTLATWRAKDNKILFGQNLIHHGLGQLTVGDELVPATP</sequence>
<keyword evidence="3" id="KW-1185">Reference proteome</keyword>
<dbReference type="EMBL" id="BMJC01000002">
    <property type="protein sequence ID" value="GGA97152.1"/>
    <property type="molecule type" value="Genomic_DNA"/>
</dbReference>
<protein>
    <submittedName>
        <fullName evidence="2">MOSC domain-containing protein</fullName>
    </submittedName>
</protein>
<gene>
    <name evidence="2" type="ORF">GCM10011511_20600</name>
</gene>
<dbReference type="Pfam" id="PF03476">
    <property type="entry name" value="MOSC_N"/>
    <property type="match status" value="1"/>
</dbReference>
<dbReference type="GO" id="GO:0003824">
    <property type="term" value="F:catalytic activity"/>
    <property type="evidence" value="ECO:0007669"/>
    <property type="project" value="InterPro"/>
</dbReference>
<accession>A0A8J2XSP0</accession>
<proteinExistence type="predicted"/>
<dbReference type="Proteomes" id="UP000607559">
    <property type="component" value="Unassembled WGS sequence"/>
</dbReference>
<name>A0A8J2XSP0_9BACT</name>
<dbReference type="InterPro" id="IPR005302">
    <property type="entry name" value="MoCF_Sase_C"/>
</dbReference>
<dbReference type="AlphaFoldDB" id="A0A8J2XSP0"/>
<dbReference type="GO" id="GO:0030170">
    <property type="term" value="F:pyridoxal phosphate binding"/>
    <property type="evidence" value="ECO:0007669"/>
    <property type="project" value="InterPro"/>
</dbReference>
<evidence type="ECO:0000313" key="2">
    <source>
        <dbReference type="EMBL" id="GGA97152.1"/>
    </source>
</evidence>
<feature type="domain" description="MOSC" evidence="1">
    <location>
        <begin position="119"/>
        <end position="264"/>
    </location>
</feature>
<evidence type="ECO:0000259" key="1">
    <source>
        <dbReference type="PROSITE" id="PS51340"/>
    </source>
</evidence>
<organism evidence="2 3">
    <name type="scientific">Puia dinghuensis</name>
    <dbReference type="NCBI Taxonomy" id="1792502"/>
    <lineage>
        <taxon>Bacteria</taxon>
        <taxon>Pseudomonadati</taxon>
        <taxon>Bacteroidota</taxon>
        <taxon>Chitinophagia</taxon>
        <taxon>Chitinophagales</taxon>
        <taxon>Chitinophagaceae</taxon>
        <taxon>Puia</taxon>
    </lineage>
</organism>
<dbReference type="InterPro" id="IPR011037">
    <property type="entry name" value="Pyrv_Knase-like_insert_dom_sf"/>
</dbReference>
<dbReference type="Pfam" id="PF03473">
    <property type="entry name" value="MOSC"/>
    <property type="match status" value="1"/>
</dbReference>
<dbReference type="RefSeq" id="WP_188931203.1">
    <property type="nucleotide sequence ID" value="NZ_BMJC01000002.1"/>
</dbReference>
<dbReference type="PANTHER" id="PTHR14237">
    <property type="entry name" value="MOLYBDOPTERIN COFACTOR SULFURASE MOSC"/>
    <property type="match status" value="1"/>
</dbReference>
<reference evidence="2" key="1">
    <citation type="journal article" date="2014" name="Int. J. Syst. Evol. Microbiol.">
        <title>Complete genome sequence of Corynebacterium casei LMG S-19264T (=DSM 44701T), isolated from a smear-ripened cheese.</title>
        <authorList>
            <consortium name="US DOE Joint Genome Institute (JGI-PGF)"/>
            <person name="Walter F."/>
            <person name="Albersmeier A."/>
            <person name="Kalinowski J."/>
            <person name="Ruckert C."/>
        </authorList>
    </citation>
    <scope>NUCLEOTIDE SEQUENCE</scope>
    <source>
        <strain evidence="2">CGMCC 1.15448</strain>
    </source>
</reference>